<evidence type="ECO:0000313" key="1">
    <source>
        <dbReference type="EMBL" id="QEK50621.1"/>
    </source>
</evidence>
<name>A0A5C0VG93_9SPHI</name>
<sequence length="79" mass="9265">MRDMNQEPIHLIIKLDGEETQLNAKKEETTDGISFFKIEQEGKLITQVRKIDSKWEQLWGDLHQQQIDEIGAALDREED</sequence>
<dbReference type="AlphaFoldDB" id="A0A5C0VG93"/>
<protein>
    <submittedName>
        <fullName evidence="1">Uncharacterized protein</fullName>
    </submittedName>
</protein>
<reference evidence="1 2" key="1">
    <citation type="submission" date="2019-08" db="EMBL/GenBank/DDBJ databases">
        <title>Pedobacter sp. nov., isolated from Han river, South Korea.</title>
        <authorList>
            <person name="Lee D.-H."/>
            <person name="Kim Y.-S."/>
            <person name="Hwang E.-M."/>
            <person name="Le Tran T.C."/>
            <person name="Cha C.-J."/>
        </authorList>
    </citation>
    <scope>NUCLEOTIDE SEQUENCE [LARGE SCALE GENOMIC DNA]</scope>
    <source>
        <strain evidence="1 2">CJ43</strain>
    </source>
</reference>
<dbReference type="Proteomes" id="UP000323653">
    <property type="component" value="Chromosome"/>
</dbReference>
<dbReference type="KEGG" id="pej:FYC62_02270"/>
<proteinExistence type="predicted"/>
<dbReference type="EMBL" id="CP043329">
    <property type="protein sequence ID" value="QEK50621.1"/>
    <property type="molecule type" value="Genomic_DNA"/>
</dbReference>
<accession>A0A5C0VG93</accession>
<organism evidence="1 2">
    <name type="scientific">Pedobacter aquae</name>
    <dbReference type="NCBI Taxonomy" id="2605747"/>
    <lineage>
        <taxon>Bacteria</taxon>
        <taxon>Pseudomonadati</taxon>
        <taxon>Bacteroidota</taxon>
        <taxon>Sphingobacteriia</taxon>
        <taxon>Sphingobacteriales</taxon>
        <taxon>Sphingobacteriaceae</taxon>
        <taxon>Pedobacter</taxon>
    </lineage>
</organism>
<keyword evidence="2" id="KW-1185">Reference proteome</keyword>
<evidence type="ECO:0000313" key="2">
    <source>
        <dbReference type="Proteomes" id="UP000323653"/>
    </source>
</evidence>
<dbReference type="RefSeq" id="WP_149073753.1">
    <property type="nucleotide sequence ID" value="NZ_CP043329.1"/>
</dbReference>
<gene>
    <name evidence="1" type="ORF">FYC62_02270</name>
</gene>